<sequence length="112" mass="12421">MITPGKESMLRTPENAEPHFLSTKIIEVRTVHAFFFPRNAKARNLQQPVTTGPKSIELVGRCCFSQDNVSTASNPAGRSNLSNVSTICSGEDRNLKCHRRCQETSLGFRGEL</sequence>
<organism evidence="1">
    <name type="scientific">Cladocopium goreaui</name>
    <dbReference type="NCBI Taxonomy" id="2562237"/>
    <lineage>
        <taxon>Eukaryota</taxon>
        <taxon>Sar</taxon>
        <taxon>Alveolata</taxon>
        <taxon>Dinophyceae</taxon>
        <taxon>Suessiales</taxon>
        <taxon>Symbiodiniaceae</taxon>
        <taxon>Cladocopium</taxon>
    </lineage>
</organism>
<name>A0A9P1FRU6_9DINO</name>
<dbReference type="EMBL" id="CAMXCT010001042">
    <property type="protein sequence ID" value="CAI3986073.1"/>
    <property type="molecule type" value="Genomic_DNA"/>
</dbReference>
<dbReference type="EMBL" id="CAMXCT030001042">
    <property type="protein sequence ID" value="CAL4773385.1"/>
    <property type="molecule type" value="Genomic_DNA"/>
</dbReference>
<protein>
    <submittedName>
        <fullName evidence="1">Uncharacterized protein</fullName>
    </submittedName>
</protein>
<evidence type="ECO:0000313" key="3">
    <source>
        <dbReference type="Proteomes" id="UP001152797"/>
    </source>
</evidence>
<dbReference type="AlphaFoldDB" id="A0A9P1FRU6"/>
<evidence type="ECO:0000313" key="2">
    <source>
        <dbReference type="EMBL" id="CAL4773385.1"/>
    </source>
</evidence>
<accession>A0A9P1FRU6</accession>
<reference evidence="1" key="1">
    <citation type="submission" date="2022-10" db="EMBL/GenBank/DDBJ databases">
        <authorList>
            <person name="Chen Y."/>
            <person name="Dougan E. K."/>
            <person name="Chan C."/>
            <person name="Rhodes N."/>
            <person name="Thang M."/>
        </authorList>
    </citation>
    <scope>NUCLEOTIDE SEQUENCE</scope>
</reference>
<keyword evidence="3" id="KW-1185">Reference proteome</keyword>
<dbReference type="Proteomes" id="UP001152797">
    <property type="component" value="Unassembled WGS sequence"/>
</dbReference>
<evidence type="ECO:0000313" key="1">
    <source>
        <dbReference type="EMBL" id="CAI3986073.1"/>
    </source>
</evidence>
<gene>
    <name evidence="1" type="ORF">C1SCF055_LOCUS13453</name>
</gene>
<comment type="caution">
    <text evidence="1">The sequence shown here is derived from an EMBL/GenBank/DDBJ whole genome shotgun (WGS) entry which is preliminary data.</text>
</comment>
<dbReference type="EMBL" id="CAMXCT020001042">
    <property type="protein sequence ID" value="CAL1139448.1"/>
    <property type="molecule type" value="Genomic_DNA"/>
</dbReference>
<reference evidence="2 3" key="2">
    <citation type="submission" date="2024-05" db="EMBL/GenBank/DDBJ databases">
        <authorList>
            <person name="Chen Y."/>
            <person name="Shah S."/>
            <person name="Dougan E. K."/>
            <person name="Thang M."/>
            <person name="Chan C."/>
        </authorList>
    </citation>
    <scope>NUCLEOTIDE SEQUENCE [LARGE SCALE GENOMIC DNA]</scope>
</reference>
<proteinExistence type="predicted"/>